<dbReference type="AlphaFoldDB" id="A0A397T3V1"/>
<evidence type="ECO:0000313" key="2">
    <source>
        <dbReference type="Proteomes" id="UP000265703"/>
    </source>
</evidence>
<name>A0A397T3V1_9GLOM</name>
<evidence type="ECO:0000313" key="1">
    <source>
        <dbReference type="EMBL" id="RIA89734.1"/>
    </source>
</evidence>
<dbReference type="EMBL" id="QKYT01000207">
    <property type="protein sequence ID" value="RIA89734.1"/>
    <property type="molecule type" value="Genomic_DNA"/>
</dbReference>
<accession>A0A397T3V1</accession>
<gene>
    <name evidence="1" type="ORF">C1645_824375</name>
</gene>
<sequence>MNYSQPISTHSAVQPFTEKEDMMNISGIPYGFSTLNMTNQVVTNAMLSYFKFYYFSSHDNNFYYVSGKSILQNDVDSFGHHDHYNHGFFFQHPNDPSTVYFVTCKLLPFLLLENILNNGMDFDVKCEVLLSIYQKFNLEQSLKQKLFDLMRNVNSTAQIAPMADIQNYNDNGLPNNVNIAHQNTNESVNTYYNVTNPQQQVDFQNN</sequence>
<keyword evidence="2" id="KW-1185">Reference proteome</keyword>
<dbReference type="OrthoDB" id="2306663at2759"/>
<organism evidence="1 2">
    <name type="scientific">Glomus cerebriforme</name>
    <dbReference type="NCBI Taxonomy" id="658196"/>
    <lineage>
        <taxon>Eukaryota</taxon>
        <taxon>Fungi</taxon>
        <taxon>Fungi incertae sedis</taxon>
        <taxon>Mucoromycota</taxon>
        <taxon>Glomeromycotina</taxon>
        <taxon>Glomeromycetes</taxon>
        <taxon>Glomerales</taxon>
        <taxon>Glomeraceae</taxon>
        <taxon>Glomus</taxon>
    </lineage>
</organism>
<proteinExistence type="predicted"/>
<dbReference type="Proteomes" id="UP000265703">
    <property type="component" value="Unassembled WGS sequence"/>
</dbReference>
<reference evidence="1 2" key="1">
    <citation type="submission" date="2018-06" db="EMBL/GenBank/DDBJ databases">
        <title>Comparative genomics reveals the genomic features of Rhizophagus irregularis, R. cerebriforme, R. diaphanum and Gigaspora rosea, and their symbiotic lifestyle signature.</title>
        <authorList>
            <person name="Morin E."/>
            <person name="San Clemente H."/>
            <person name="Chen E.C.H."/>
            <person name="De La Providencia I."/>
            <person name="Hainaut M."/>
            <person name="Kuo A."/>
            <person name="Kohler A."/>
            <person name="Murat C."/>
            <person name="Tang N."/>
            <person name="Roy S."/>
            <person name="Loubradou J."/>
            <person name="Henrissat B."/>
            <person name="Grigoriev I.V."/>
            <person name="Corradi N."/>
            <person name="Roux C."/>
            <person name="Martin F.M."/>
        </authorList>
    </citation>
    <scope>NUCLEOTIDE SEQUENCE [LARGE SCALE GENOMIC DNA]</scope>
    <source>
        <strain evidence="1 2">DAOM 227022</strain>
    </source>
</reference>
<protein>
    <submittedName>
        <fullName evidence="1">Uncharacterized protein</fullName>
    </submittedName>
</protein>
<comment type="caution">
    <text evidence="1">The sequence shown here is derived from an EMBL/GenBank/DDBJ whole genome shotgun (WGS) entry which is preliminary data.</text>
</comment>